<reference evidence="3 4" key="1">
    <citation type="submission" date="2018-10" db="EMBL/GenBank/DDBJ databases">
        <title>Genomic Encyclopedia of Archaeal and Bacterial Type Strains, Phase II (KMG-II): from individual species to whole genera.</title>
        <authorList>
            <person name="Goeker M."/>
        </authorList>
    </citation>
    <scope>NUCLEOTIDE SEQUENCE [LARGE SCALE GENOMIC DNA]</scope>
    <source>
        <strain evidence="3 4">DSM 14954</strain>
    </source>
</reference>
<evidence type="ECO:0000313" key="3">
    <source>
        <dbReference type="EMBL" id="RKQ85071.1"/>
    </source>
</evidence>
<feature type="compositionally biased region" description="Pro residues" evidence="1">
    <location>
        <begin position="364"/>
        <end position="408"/>
    </location>
</feature>
<dbReference type="Gene3D" id="2.160.20.10">
    <property type="entry name" value="Single-stranded right-handed beta-helix, Pectin lyase-like"/>
    <property type="match status" value="1"/>
</dbReference>
<dbReference type="GO" id="GO:0005975">
    <property type="term" value="P:carbohydrate metabolic process"/>
    <property type="evidence" value="ECO:0007669"/>
    <property type="project" value="UniProtKB-ARBA"/>
</dbReference>
<dbReference type="Pfam" id="PF13313">
    <property type="entry name" value="DUF4082"/>
    <property type="match status" value="1"/>
</dbReference>
<dbReference type="InterPro" id="IPR035986">
    <property type="entry name" value="PKD_dom_sf"/>
</dbReference>
<name>A0A660KXP9_9ACTN</name>
<dbReference type="CDD" id="cd00146">
    <property type="entry name" value="PKD"/>
    <property type="match status" value="1"/>
</dbReference>
<evidence type="ECO:0000259" key="2">
    <source>
        <dbReference type="SMART" id="SM00089"/>
    </source>
</evidence>
<dbReference type="SUPFAM" id="SSF49299">
    <property type="entry name" value="PKD domain"/>
    <property type="match status" value="1"/>
</dbReference>
<dbReference type="AlphaFoldDB" id="A0A660KXP9"/>
<dbReference type="SMART" id="SM00089">
    <property type="entry name" value="PKD"/>
    <property type="match status" value="1"/>
</dbReference>
<dbReference type="InterPro" id="IPR025141">
    <property type="entry name" value="DUF4082"/>
</dbReference>
<dbReference type="InterPro" id="IPR011050">
    <property type="entry name" value="Pectin_lyase_fold/virulence"/>
</dbReference>
<dbReference type="Proteomes" id="UP000278962">
    <property type="component" value="Unassembled WGS sequence"/>
</dbReference>
<accession>A0A660KXP9</accession>
<protein>
    <submittedName>
        <fullName evidence="3">Uncharacterized protein DUF4082</fullName>
    </submittedName>
</protein>
<feature type="domain" description="PKD/Chitinase" evidence="2">
    <location>
        <begin position="273"/>
        <end position="360"/>
    </location>
</feature>
<feature type="non-terminal residue" evidence="3">
    <location>
        <position position="576"/>
    </location>
</feature>
<feature type="compositionally biased region" description="Pro residues" evidence="1">
    <location>
        <begin position="218"/>
        <end position="270"/>
    </location>
</feature>
<evidence type="ECO:0000313" key="4">
    <source>
        <dbReference type="Proteomes" id="UP000278962"/>
    </source>
</evidence>
<feature type="region of interest" description="Disordered" evidence="1">
    <location>
        <begin position="356"/>
        <end position="416"/>
    </location>
</feature>
<dbReference type="Gene3D" id="2.60.40.10">
    <property type="entry name" value="Immunoglobulins"/>
    <property type="match status" value="1"/>
</dbReference>
<feature type="region of interest" description="Disordered" evidence="1">
    <location>
        <begin position="215"/>
        <end position="274"/>
    </location>
</feature>
<dbReference type="InterPro" id="IPR012334">
    <property type="entry name" value="Pectin_lyas_fold"/>
</dbReference>
<sequence>MLIGRSALQGRFNGRCLPFAWLKEASTVAFLGAAIAVVAAGPADAASGKKKSTRATKSATVAGTIFGTTVPSVPQATDPDSIEVGVRFKSSQAGYITGLRFYKGAKNTGTHTGALWSSTGTKLATLTFTGETASGWQQASFSSPVAIGADKTYVASYHASNGRYAADSRYFDAPKVSSPLTATGSRYTYSSKAAFPSKTYENLNYWVDVTFSATRPPTSTPTPTPTAAPPVPTATPTPAPPVPTATPTPAPPTPTPTPTPPAPTPTPAPDAPTAAFTVAPTAPVAGSATRFSASGTCAAAPCSYEWQDVGADGLGAWPLGSGASVSFTFANPGSKYVRLTVTDALNRAVGTTKAISVQAAPTSTPTPTPTTTPSPTPTSTPSPTPTSTPSPTPTATPIPTTTPTPTPTPSTCDRSATTSTFASVFSAATAGQTICLASGSYGTFKGSAKSGPVTITEAAGASASIALSFNGANNIVIDGLTITGAEVLNSTKNITIRNSEFTGVIRLDGLANSNVLLDHNTHININAGGQYASPARIALPYNSQTHSGVTIQNSLLKGGDSDGIQGGVGVNIINNE</sequence>
<proteinExistence type="predicted"/>
<gene>
    <name evidence="3" type="ORF">C8N24_6705</name>
</gene>
<dbReference type="SUPFAM" id="SSF51126">
    <property type="entry name" value="Pectin lyase-like"/>
    <property type="match status" value="1"/>
</dbReference>
<keyword evidence="4" id="KW-1185">Reference proteome</keyword>
<dbReference type="InterPro" id="IPR013783">
    <property type="entry name" value="Ig-like_fold"/>
</dbReference>
<dbReference type="InterPro" id="IPR022409">
    <property type="entry name" value="PKD/Chitinase_dom"/>
</dbReference>
<dbReference type="RefSeq" id="WP_147448120.1">
    <property type="nucleotide sequence ID" value="NZ_RBIL01000003.1"/>
</dbReference>
<dbReference type="EMBL" id="RBIL01000003">
    <property type="protein sequence ID" value="RKQ85071.1"/>
    <property type="molecule type" value="Genomic_DNA"/>
</dbReference>
<dbReference type="OrthoDB" id="505641at2"/>
<organism evidence="3 4">
    <name type="scientific">Solirubrobacter pauli</name>
    <dbReference type="NCBI Taxonomy" id="166793"/>
    <lineage>
        <taxon>Bacteria</taxon>
        <taxon>Bacillati</taxon>
        <taxon>Actinomycetota</taxon>
        <taxon>Thermoleophilia</taxon>
        <taxon>Solirubrobacterales</taxon>
        <taxon>Solirubrobacteraceae</taxon>
        <taxon>Solirubrobacter</taxon>
    </lineage>
</organism>
<comment type="caution">
    <text evidence="3">The sequence shown here is derived from an EMBL/GenBank/DDBJ whole genome shotgun (WGS) entry which is preliminary data.</text>
</comment>
<evidence type="ECO:0000256" key="1">
    <source>
        <dbReference type="SAM" id="MobiDB-lite"/>
    </source>
</evidence>
<dbReference type="PRINTS" id="PR01217">
    <property type="entry name" value="PRICHEXTENSN"/>
</dbReference>